<name>A0A0X8FDV5_9LACT</name>
<keyword evidence="2" id="KW-1133">Transmembrane helix</keyword>
<keyword evidence="2" id="KW-0472">Membrane</keyword>
<dbReference type="Proteomes" id="UP001069145">
    <property type="component" value="Unassembled WGS sequence"/>
</dbReference>
<evidence type="ECO:0000313" key="4">
    <source>
        <dbReference type="EMBL" id="QPS01347.1"/>
    </source>
</evidence>
<accession>A0A0X8FDV5</accession>
<reference evidence="4 5" key="1">
    <citation type="submission" date="2020-12" db="EMBL/GenBank/DDBJ databases">
        <title>FDA dAtabase for Regulatory Grade micrObial Sequences (FDA-ARGOS): Supporting development and validation of Infectious Disease Dx tests.</title>
        <authorList>
            <person name="Sproer C."/>
            <person name="Gronow S."/>
            <person name="Severitt S."/>
            <person name="Schroder I."/>
            <person name="Tallon L."/>
            <person name="Sadzewicz L."/>
            <person name="Zhao X."/>
            <person name="Boylan J."/>
            <person name="Ott S."/>
            <person name="Bowen H."/>
            <person name="Vavikolanu K."/>
            <person name="Mehta A."/>
            <person name="Aluvathingal J."/>
            <person name="Nadendla S."/>
            <person name="Lowell S."/>
            <person name="Myers T."/>
            <person name="Yan Y."/>
            <person name="Sichtig H."/>
        </authorList>
    </citation>
    <scope>NUCLEOTIDE SEQUENCE [LARGE SCALE GENOMIC DNA]</scope>
    <source>
        <strain evidence="4 5">FDAARGOS_911</strain>
    </source>
</reference>
<dbReference type="EMBL" id="JAOTML010000007">
    <property type="protein sequence ID" value="MCY3053682.1"/>
    <property type="molecule type" value="Genomic_DNA"/>
</dbReference>
<reference evidence="3" key="2">
    <citation type="submission" date="2022-09" db="EMBL/GenBank/DDBJ databases">
        <title>Aerococcus urinae taxonomy study.</title>
        <authorList>
            <person name="Christensen J."/>
            <person name="Senneby E."/>
        </authorList>
    </citation>
    <scope>NUCLEOTIDE SEQUENCE</scope>
    <source>
        <strain evidence="3">NLD-066-U95</strain>
    </source>
</reference>
<keyword evidence="2" id="KW-0812">Transmembrane</keyword>
<evidence type="ECO:0000256" key="2">
    <source>
        <dbReference type="SAM" id="Phobius"/>
    </source>
</evidence>
<keyword evidence="6" id="KW-1185">Reference proteome</keyword>
<evidence type="ECO:0000313" key="6">
    <source>
        <dbReference type="Proteomes" id="UP001069145"/>
    </source>
</evidence>
<organism evidence="4 5">
    <name type="scientific">Aerococcus urinae</name>
    <dbReference type="NCBI Taxonomy" id="1376"/>
    <lineage>
        <taxon>Bacteria</taxon>
        <taxon>Bacillati</taxon>
        <taxon>Bacillota</taxon>
        <taxon>Bacilli</taxon>
        <taxon>Lactobacillales</taxon>
        <taxon>Aerococcaceae</taxon>
        <taxon>Aerococcus</taxon>
    </lineage>
</organism>
<evidence type="ECO:0000256" key="1">
    <source>
        <dbReference type="SAM" id="MobiDB-lite"/>
    </source>
</evidence>
<dbReference type="EMBL" id="CP065662">
    <property type="protein sequence ID" value="QPS01347.1"/>
    <property type="molecule type" value="Genomic_DNA"/>
</dbReference>
<sequence>MKRRDYRQAKKAYEKEKQNQAKGKSEANDPLYNQATTEFNSDDFRDLAFDDQELHDQDTNEIFFEKQKRRQWQWSSPNKGASRFIVLLLAILAIIVAVLVMPILVNFFRQVVTFI</sequence>
<dbReference type="Proteomes" id="UP000594771">
    <property type="component" value="Chromosome"/>
</dbReference>
<evidence type="ECO:0000313" key="3">
    <source>
        <dbReference type="EMBL" id="MCY3053682.1"/>
    </source>
</evidence>
<dbReference type="RefSeq" id="WP_060777818.1">
    <property type="nucleotide sequence ID" value="NZ_CAJHLF010000001.1"/>
</dbReference>
<gene>
    <name evidence="4" type="ORF">I6G68_08250</name>
    <name evidence="3" type="ORF">ODY43_06740</name>
</gene>
<proteinExistence type="predicted"/>
<evidence type="ECO:0000313" key="5">
    <source>
        <dbReference type="Proteomes" id="UP000594771"/>
    </source>
</evidence>
<feature type="transmembrane region" description="Helical" evidence="2">
    <location>
        <begin position="84"/>
        <end position="105"/>
    </location>
</feature>
<feature type="region of interest" description="Disordered" evidence="1">
    <location>
        <begin position="1"/>
        <end position="30"/>
    </location>
</feature>
<dbReference type="GeneID" id="35767735"/>
<protein>
    <submittedName>
        <fullName evidence="4">Uncharacterized protein</fullName>
    </submittedName>
</protein>
<dbReference type="AlphaFoldDB" id="A0A0X8FDV5"/>
<dbReference type="KEGG" id="aun:AWM73_01800"/>
<dbReference type="OrthoDB" id="2134824at2"/>
<feature type="compositionally biased region" description="Basic and acidic residues" evidence="1">
    <location>
        <begin position="1"/>
        <end position="27"/>
    </location>
</feature>